<evidence type="ECO:0000313" key="3">
    <source>
        <dbReference type="EMBL" id="MFC3879970.1"/>
    </source>
</evidence>
<feature type="domain" description="Phosphoribosyltransferase" evidence="2">
    <location>
        <begin position="135"/>
        <end position="228"/>
    </location>
</feature>
<dbReference type="PANTHER" id="PTHR47505">
    <property type="entry name" value="DNA UTILIZATION PROTEIN YHGH"/>
    <property type="match status" value="1"/>
</dbReference>
<dbReference type="InterPro" id="IPR051910">
    <property type="entry name" value="ComF/GntX_DNA_util-trans"/>
</dbReference>
<reference evidence="4" key="1">
    <citation type="journal article" date="2019" name="Int. J. Syst. Evol. Microbiol.">
        <title>The Global Catalogue of Microorganisms (GCM) 10K type strain sequencing project: providing services to taxonomists for standard genome sequencing and annotation.</title>
        <authorList>
            <consortium name="The Broad Institute Genomics Platform"/>
            <consortium name="The Broad Institute Genome Sequencing Center for Infectious Disease"/>
            <person name="Wu L."/>
            <person name="Ma J."/>
        </authorList>
    </citation>
    <scope>NUCLEOTIDE SEQUENCE [LARGE SCALE GENOMIC DNA]</scope>
    <source>
        <strain evidence="4">CCUG 60523</strain>
    </source>
</reference>
<name>A0ABV8AQT0_9BACT</name>
<sequence length="229" mass="25912">MRLFFVKDFLDLVFPRNCELCGKALFDFESNLCVPCKGTLPVTNYHLRPWDNDLKQKVEGLTQVRMVVSFLRFSKSGKSQKLLHAIKYKGKPKVAEELGMIYGTMLKDKLFADVDYIVPVPLHLMKEKRRGYNQSEKFAQGLSANLEIPVRQLLERVKFTDTQTEKTRLERLENVQGVFKVKNAEMVKNSRIILVDDVMTTGATLCSCANELLGAGAKSVDFLTIAAGN</sequence>
<accession>A0ABV8AQT0</accession>
<proteinExistence type="inferred from homology"/>
<organism evidence="3 4">
    <name type="scientific">Algoriphagus namhaensis</name>
    <dbReference type="NCBI Taxonomy" id="915353"/>
    <lineage>
        <taxon>Bacteria</taxon>
        <taxon>Pseudomonadati</taxon>
        <taxon>Bacteroidota</taxon>
        <taxon>Cytophagia</taxon>
        <taxon>Cytophagales</taxon>
        <taxon>Cyclobacteriaceae</taxon>
        <taxon>Algoriphagus</taxon>
    </lineage>
</organism>
<dbReference type="RefSeq" id="WP_377904898.1">
    <property type="nucleotide sequence ID" value="NZ_JBHRZS010000006.1"/>
</dbReference>
<dbReference type="Gene3D" id="3.40.50.2020">
    <property type="match status" value="1"/>
</dbReference>
<comment type="similarity">
    <text evidence="1">Belongs to the ComF/GntX family.</text>
</comment>
<comment type="caution">
    <text evidence="3">The sequence shown here is derived from an EMBL/GenBank/DDBJ whole genome shotgun (WGS) entry which is preliminary data.</text>
</comment>
<dbReference type="InterPro" id="IPR000836">
    <property type="entry name" value="PRTase_dom"/>
</dbReference>
<dbReference type="CDD" id="cd06223">
    <property type="entry name" value="PRTases_typeI"/>
    <property type="match status" value="1"/>
</dbReference>
<evidence type="ECO:0000259" key="2">
    <source>
        <dbReference type="Pfam" id="PF00156"/>
    </source>
</evidence>
<dbReference type="SUPFAM" id="SSF53271">
    <property type="entry name" value="PRTase-like"/>
    <property type="match status" value="1"/>
</dbReference>
<dbReference type="PANTHER" id="PTHR47505:SF1">
    <property type="entry name" value="DNA UTILIZATION PROTEIN YHGH"/>
    <property type="match status" value="1"/>
</dbReference>
<gene>
    <name evidence="3" type="ORF">ACFOSV_07280</name>
</gene>
<evidence type="ECO:0000256" key="1">
    <source>
        <dbReference type="ARBA" id="ARBA00008007"/>
    </source>
</evidence>
<protein>
    <submittedName>
        <fullName evidence="3">ComF family protein</fullName>
    </submittedName>
</protein>
<dbReference type="Pfam" id="PF00156">
    <property type="entry name" value="Pribosyltran"/>
    <property type="match status" value="1"/>
</dbReference>
<evidence type="ECO:0000313" key="4">
    <source>
        <dbReference type="Proteomes" id="UP001595805"/>
    </source>
</evidence>
<dbReference type="Proteomes" id="UP001595805">
    <property type="component" value="Unassembled WGS sequence"/>
</dbReference>
<dbReference type="EMBL" id="JBHRZS010000006">
    <property type="protein sequence ID" value="MFC3879970.1"/>
    <property type="molecule type" value="Genomic_DNA"/>
</dbReference>
<dbReference type="InterPro" id="IPR029057">
    <property type="entry name" value="PRTase-like"/>
</dbReference>
<keyword evidence="4" id="KW-1185">Reference proteome</keyword>